<feature type="chain" id="PRO_5002541075" evidence="1">
    <location>
        <begin position="25"/>
        <end position="154"/>
    </location>
</feature>
<evidence type="ECO:0000256" key="1">
    <source>
        <dbReference type="SAM" id="SignalP"/>
    </source>
</evidence>
<evidence type="ECO:0000313" key="2">
    <source>
        <dbReference type="EMBL" id="KKW12662.1"/>
    </source>
</evidence>
<evidence type="ECO:0000313" key="3">
    <source>
        <dbReference type="Proteomes" id="UP000034588"/>
    </source>
</evidence>
<dbReference type="Proteomes" id="UP000034588">
    <property type="component" value="Unassembled WGS sequence"/>
</dbReference>
<protein>
    <submittedName>
        <fullName evidence="2">Uncharacterized protein</fullName>
    </submittedName>
</protein>
<organism evidence="2 3">
    <name type="scientific">Candidatus Gottesmanbacteria bacterium GW2011_GWB1_49_7</name>
    <dbReference type="NCBI Taxonomy" id="1618448"/>
    <lineage>
        <taxon>Bacteria</taxon>
        <taxon>Candidatus Gottesmaniibacteriota</taxon>
    </lineage>
</organism>
<keyword evidence="1" id="KW-0732">Signal</keyword>
<dbReference type="EMBL" id="LCQD01000010">
    <property type="protein sequence ID" value="KKW12662.1"/>
    <property type="molecule type" value="Genomic_DNA"/>
</dbReference>
<feature type="signal peptide" evidence="1">
    <location>
        <begin position="1"/>
        <end position="24"/>
    </location>
</feature>
<name>A0A0G1YCI1_9BACT</name>
<sequence length="154" mass="16752">MKKIVPINLFISLLLLFFCVTAWAAVGTNVVSYANVNDEVSTITWTWTANSADATVPSAASSSFKGWVFMATTDPGTVSPQDNYDIVLNDADAVDIFGAELNNRSATVSQHAIPKIGSSYYGPRFINGTLTMVLTNNNVNSATGILKIYYYRKH</sequence>
<dbReference type="AlphaFoldDB" id="A0A0G1YCI1"/>
<proteinExistence type="predicted"/>
<comment type="caution">
    <text evidence="2">The sequence shown here is derived from an EMBL/GenBank/DDBJ whole genome shotgun (WGS) entry which is preliminary data.</text>
</comment>
<reference evidence="2 3" key="1">
    <citation type="journal article" date="2015" name="Nature">
        <title>rRNA introns, odd ribosomes, and small enigmatic genomes across a large radiation of phyla.</title>
        <authorList>
            <person name="Brown C.T."/>
            <person name="Hug L.A."/>
            <person name="Thomas B.C."/>
            <person name="Sharon I."/>
            <person name="Castelle C.J."/>
            <person name="Singh A."/>
            <person name="Wilkins M.J."/>
            <person name="Williams K.H."/>
            <person name="Banfield J.F."/>
        </authorList>
    </citation>
    <scope>NUCLEOTIDE SEQUENCE [LARGE SCALE GENOMIC DNA]</scope>
</reference>
<gene>
    <name evidence="2" type="ORF">UY48_C0010G0014</name>
</gene>
<accession>A0A0G1YCI1</accession>